<name>A0A1Q9DHJ2_SYMMI</name>
<dbReference type="AlphaFoldDB" id="A0A1Q9DHJ2"/>
<dbReference type="EMBL" id="LSRX01000534">
    <property type="protein sequence ID" value="OLP94652.1"/>
    <property type="molecule type" value="Genomic_DNA"/>
</dbReference>
<protein>
    <submittedName>
        <fullName evidence="2">Uncharacterized protein</fullName>
    </submittedName>
</protein>
<keyword evidence="3" id="KW-1185">Reference proteome</keyword>
<sequence length="526" mass="58319">MSILEWRSQACKRAFGAETMSAVEGLEAAQYLRSLLATLVTGKLAKHNDALNFCPVLALTDCKSLHDYLHRAGQPRLPSDRRLAIDLAALRQDLRAEVPEGARVQAAIPLRWIPTTMQMADILTKPKKGDDWWAAWEEGIQNPKRLHICGAFHCAHGLGIPEALPKYWSGPAGSSPRPAAPEQIGPKLCPPGVVSVICWPAAVTPTLDLVRSGRIPGALGAMGDWVIITEETFQEREKSGSMGLHSTNFKALPHIEADLSRQLASLGLAALINAPAGPKRNRQKLQAKLERARDLKQREEQVLQQTIALLQQCLREPSGIEDDREMPPPPPPCPPVPPAAASDERPKMSPRSSFRRGDMRRERDDSEHLRFNEQTAPIPSSNQRHRSTSTGSEAPEGPNRRPQRRGRSRARTEEVRPTNQADISSVSWMLEYDHVQPENLANPFQQCRQSVVHSSNLRHRPIPSNEPQPPPFHYGEPTPPMDVPPAAASARSWRTADGPWRAGYPRLRRPARAMLSNALLLNGNLR</sequence>
<evidence type="ECO:0000256" key="1">
    <source>
        <dbReference type="SAM" id="MobiDB-lite"/>
    </source>
</evidence>
<dbReference type="Proteomes" id="UP000186817">
    <property type="component" value="Unassembled WGS sequence"/>
</dbReference>
<feature type="compositionally biased region" description="Pro residues" evidence="1">
    <location>
        <begin position="464"/>
        <end position="483"/>
    </location>
</feature>
<comment type="caution">
    <text evidence="2">The sequence shown here is derived from an EMBL/GenBank/DDBJ whole genome shotgun (WGS) entry which is preliminary data.</text>
</comment>
<evidence type="ECO:0000313" key="3">
    <source>
        <dbReference type="Proteomes" id="UP000186817"/>
    </source>
</evidence>
<feature type="region of interest" description="Disordered" evidence="1">
    <location>
        <begin position="454"/>
        <end position="504"/>
    </location>
</feature>
<accession>A0A1Q9DHJ2</accession>
<feature type="compositionally biased region" description="Pro residues" evidence="1">
    <location>
        <begin position="327"/>
        <end position="338"/>
    </location>
</feature>
<evidence type="ECO:0000313" key="2">
    <source>
        <dbReference type="EMBL" id="OLP94652.1"/>
    </source>
</evidence>
<organism evidence="2 3">
    <name type="scientific">Symbiodinium microadriaticum</name>
    <name type="common">Dinoflagellate</name>
    <name type="synonym">Zooxanthella microadriatica</name>
    <dbReference type="NCBI Taxonomy" id="2951"/>
    <lineage>
        <taxon>Eukaryota</taxon>
        <taxon>Sar</taxon>
        <taxon>Alveolata</taxon>
        <taxon>Dinophyceae</taxon>
        <taxon>Suessiales</taxon>
        <taxon>Symbiodiniaceae</taxon>
        <taxon>Symbiodinium</taxon>
    </lineage>
</organism>
<reference evidence="2 3" key="1">
    <citation type="submission" date="2016-02" db="EMBL/GenBank/DDBJ databases">
        <title>Genome analysis of coral dinoflagellate symbionts highlights evolutionary adaptations to a symbiotic lifestyle.</title>
        <authorList>
            <person name="Aranda M."/>
            <person name="Li Y."/>
            <person name="Liew Y.J."/>
            <person name="Baumgarten S."/>
            <person name="Simakov O."/>
            <person name="Wilson M."/>
            <person name="Piel J."/>
            <person name="Ashoor H."/>
            <person name="Bougouffa S."/>
            <person name="Bajic V.B."/>
            <person name="Ryu T."/>
            <person name="Ravasi T."/>
            <person name="Bayer T."/>
            <person name="Micklem G."/>
            <person name="Kim H."/>
            <person name="Bhak J."/>
            <person name="Lajeunesse T.C."/>
            <person name="Voolstra C.R."/>
        </authorList>
    </citation>
    <scope>NUCLEOTIDE SEQUENCE [LARGE SCALE GENOMIC DNA]</scope>
    <source>
        <strain evidence="2 3">CCMP2467</strain>
    </source>
</reference>
<gene>
    <name evidence="2" type="ORF">AK812_SmicGene23313</name>
</gene>
<feature type="region of interest" description="Disordered" evidence="1">
    <location>
        <begin position="319"/>
        <end position="425"/>
    </location>
</feature>
<feature type="compositionally biased region" description="Polar residues" evidence="1">
    <location>
        <begin position="372"/>
        <end position="392"/>
    </location>
</feature>
<proteinExistence type="predicted"/>
<dbReference type="OrthoDB" id="10553759at2759"/>
<feature type="compositionally biased region" description="Basic and acidic residues" evidence="1">
    <location>
        <begin position="355"/>
        <end position="371"/>
    </location>
</feature>